<dbReference type="Proteomes" id="UP000020681">
    <property type="component" value="Unassembled WGS sequence"/>
</dbReference>
<comment type="caution">
    <text evidence="2">The sequence shown here is derived from an EMBL/GenBank/DDBJ whole genome shotgun (WGS) entry which is preliminary data.</text>
</comment>
<proteinExistence type="predicted"/>
<organism evidence="2 3">
    <name type="scientific">Mycobacterium ulcerans str. Harvey</name>
    <dbReference type="NCBI Taxonomy" id="1299332"/>
    <lineage>
        <taxon>Bacteria</taxon>
        <taxon>Bacillati</taxon>
        <taxon>Actinomycetota</taxon>
        <taxon>Actinomycetes</taxon>
        <taxon>Mycobacteriales</taxon>
        <taxon>Mycobacteriaceae</taxon>
        <taxon>Mycobacterium</taxon>
        <taxon>Mycobacterium ulcerans group</taxon>
    </lineage>
</organism>
<reference evidence="2 3" key="1">
    <citation type="submission" date="2014-01" db="EMBL/GenBank/DDBJ databases">
        <authorList>
            <person name="Dobos K."/>
            <person name="Lenaerts A."/>
            <person name="Ordway D."/>
            <person name="DeGroote M.A."/>
            <person name="Parker T."/>
            <person name="Sizemore C."/>
            <person name="Tallon L.J."/>
            <person name="Sadzewicz L.K."/>
            <person name="Sengamalay N."/>
            <person name="Fraser C.M."/>
            <person name="Hine E."/>
            <person name="Shefchek K.A."/>
            <person name="Das S.P."/>
            <person name="Tettelin H."/>
        </authorList>
    </citation>
    <scope>NUCLEOTIDE SEQUENCE [LARGE SCALE GENOMIC DNA]</scope>
    <source>
        <strain evidence="2 3">Harvey</strain>
    </source>
</reference>
<feature type="compositionally biased region" description="Basic and acidic residues" evidence="1">
    <location>
        <begin position="19"/>
        <end position="29"/>
    </location>
</feature>
<name>A0ABN0QNX1_MYCUL</name>
<evidence type="ECO:0000256" key="1">
    <source>
        <dbReference type="SAM" id="MobiDB-lite"/>
    </source>
</evidence>
<dbReference type="EMBL" id="JAOL01000175">
    <property type="protein sequence ID" value="EUA86361.1"/>
    <property type="molecule type" value="Genomic_DNA"/>
</dbReference>
<protein>
    <submittedName>
        <fullName evidence="2">Uncharacterized protein</fullName>
    </submittedName>
</protein>
<evidence type="ECO:0000313" key="2">
    <source>
        <dbReference type="EMBL" id="EUA86361.1"/>
    </source>
</evidence>
<keyword evidence="3" id="KW-1185">Reference proteome</keyword>
<accession>A0ABN0QNX1</accession>
<gene>
    <name evidence="2" type="ORF">I551_7208</name>
</gene>
<sequence>MIPAQPNPNVARPLIPKPEITHTRGDCRGKGVSGLIGPDVSGPGLSR</sequence>
<feature type="region of interest" description="Disordered" evidence="1">
    <location>
        <begin position="1"/>
        <end position="47"/>
    </location>
</feature>
<evidence type="ECO:0000313" key="3">
    <source>
        <dbReference type="Proteomes" id="UP000020681"/>
    </source>
</evidence>